<organism evidence="5 6">
    <name type="scientific">Paenibacillus yonginensis</name>
    <dbReference type="NCBI Taxonomy" id="1462996"/>
    <lineage>
        <taxon>Bacteria</taxon>
        <taxon>Bacillati</taxon>
        <taxon>Bacillota</taxon>
        <taxon>Bacilli</taxon>
        <taxon>Bacillales</taxon>
        <taxon>Paenibacillaceae</taxon>
        <taxon>Paenibacillus</taxon>
    </lineage>
</organism>
<gene>
    <name evidence="5" type="ORF">AWM70_18635</name>
</gene>
<feature type="domain" description="HTH cro/C1-type" evidence="4">
    <location>
        <begin position="13"/>
        <end position="67"/>
    </location>
</feature>
<dbReference type="KEGG" id="pyg:AWM70_18635"/>
<evidence type="ECO:0000313" key="5">
    <source>
        <dbReference type="EMBL" id="ANS76341.1"/>
    </source>
</evidence>
<evidence type="ECO:0000259" key="4">
    <source>
        <dbReference type="PROSITE" id="PS50943"/>
    </source>
</evidence>
<protein>
    <recommendedName>
        <fullName evidence="4">HTH cro/C1-type domain-containing protein</fullName>
    </recommendedName>
</protein>
<sequence length="113" mass="13014">MSDDIGKIIGDRVRNYRKRRGISQEELAHLSSFSVSFIGEVERSEKSPSMDNLYRICCALGITIQELFDHVQPSSQSKEAEIISDIVNKIQVLQTKDLILVREMVDLMIRFKR</sequence>
<keyword evidence="2" id="KW-0238">DNA-binding</keyword>
<dbReference type="SMART" id="SM00530">
    <property type="entry name" value="HTH_XRE"/>
    <property type="match status" value="1"/>
</dbReference>
<dbReference type="RefSeq" id="WP_068698895.1">
    <property type="nucleotide sequence ID" value="NZ_CP014167.1"/>
</dbReference>
<dbReference type="Gene3D" id="1.10.260.40">
    <property type="entry name" value="lambda repressor-like DNA-binding domains"/>
    <property type="match status" value="1"/>
</dbReference>
<dbReference type="Pfam" id="PF01381">
    <property type="entry name" value="HTH_3"/>
    <property type="match status" value="1"/>
</dbReference>
<dbReference type="PANTHER" id="PTHR46797">
    <property type="entry name" value="HTH-TYPE TRANSCRIPTIONAL REGULATOR"/>
    <property type="match status" value="1"/>
</dbReference>
<dbReference type="OrthoDB" id="9814553at2"/>
<evidence type="ECO:0000256" key="1">
    <source>
        <dbReference type="ARBA" id="ARBA00023015"/>
    </source>
</evidence>
<dbReference type="GO" id="GO:0003700">
    <property type="term" value="F:DNA-binding transcription factor activity"/>
    <property type="evidence" value="ECO:0007669"/>
    <property type="project" value="TreeGrafter"/>
</dbReference>
<evidence type="ECO:0000313" key="6">
    <source>
        <dbReference type="Proteomes" id="UP000092573"/>
    </source>
</evidence>
<dbReference type="InterPro" id="IPR050807">
    <property type="entry name" value="TransReg_Diox_bact_type"/>
</dbReference>
<evidence type="ECO:0000256" key="2">
    <source>
        <dbReference type="ARBA" id="ARBA00023125"/>
    </source>
</evidence>
<dbReference type="InterPro" id="IPR001387">
    <property type="entry name" value="Cro/C1-type_HTH"/>
</dbReference>
<name>A0A1B1N4H2_9BACL</name>
<keyword evidence="3" id="KW-0804">Transcription</keyword>
<keyword evidence="1" id="KW-0805">Transcription regulation</keyword>
<dbReference type="Proteomes" id="UP000092573">
    <property type="component" value="Chromosome"/>
</dbReference>
<dbReference type="AlphaFoldDB" id="A0A1B1N4H2"/>
<proteinExistence type="predicted"/>
<dbReference type="GO" id="GO:0003677">
    <property type="term" value="F:DNA binding"/>
    <property type="evidence" value="ECO:0007669"/>
    <property type="project" value="UniProtKB-KW"/>
</dbReference>
<dbReference type="SUPFAM" id="SSF47413">
    <property type="entry name" value="lambda repressor-like DNA-binding domains"/>
    <property type="match status" value="1"/>
</dbReference>
<reference evidence="5 6" key="1">
    <citation type="submission" date="2016-01" db="EMBL/GenBank/DDBJ databases">
        <title>Complete Genome Sequence of Paenibacillus yonginensis DCY84, a novel Plant Growth-Promoting Bacteria with Elicitation of Induced Systemic Resistance.</title>
        <authorList>
            <person name="Kim Y.J."/>
            <person name="Yang D.C."/>
            <person name="Sukweenadhi J."/>
        </authorList>
    </citation>
    <scope>NUCLEOTIDE SEQUENCE [LARGE SCALE GENOMIC DNA]</scope>
    <source>
        <strain evidence="5 6">DCY84</strain>
    </source>
</reference>
<dbReference type="PROSITE" id="PS50943">
    <property type="entry name" value="HTH_CROC1"/>
    <property type="match status" value="1"/>
</dbReference>
<dbReference type="EMBL" id="CP014167">
    <property type="protein sequence ID" value="ANS76341.1"/>
    <property type="molecule type" value="Genomic_DNA"/>
</dbReference>
<evidence type="ECO:0000256" key="3">
    <source>
        <dbReference type="ARBA" id="ARBA00023163"/>
    </source>
</evidence>
<dbReference type="PANTHER" id="PTHR46797:SF23">
    <property type="entry name" value="HTH-TYPE TRANSCRIPTIONAL REGULATOR SUTR"/>
    <property type="match status" value="1"/>
</dbReference>
<keyword evidence="6" id="KW-1185">Reference proteome</keyword>
<accession>A0A1B1N4H2</accession>
<dbReference type="CDD" id="cd00093">
    <property type="entry name" value="HTH_XRE"/>
    <property type="match status" value="1"/>
</dbReference>
<dbReference type="InterPro" id="IPR010982">
    <property type="entry name" value="Lambda_DNA-bd_dom_sf"/>
</dbReference>
<dbReference type="GO" id="GO:0005829">
    <property type="term" value="C:cytosol"/>
    <property type="evidence" value="ECO:0007669"/>
    <property type="project" value="TreeGrafter"/>
</dbReference>